<proteinExistence type="predicted"/>
<evidence type="ECO:0000313" key="1">
    <source>
        <dbReference type="EMBL" id="KAG5514098.1"/>
    </source>
</evidence>
<dbReference type="AlphaFoldDB" id="A0AAV6HJR1"/>
<reference evidence="1 2" key="1">
    <citation type="submission" date="2020-08" db="EMBL/GenBank/DDBJ databases">
        <title>Plant Genome Project.</title>
        <authorList>
            <person name="Zhang R.-G."/>
        </authorList>
    </citation>
    <scope>NUCLEOTIDE SEQUENCE [LARGE SCALE GENOMIC DNA]</scope>
    <source>
        <strain evidence="1">WSP0</strain>
        <tissue evidence="1">Leaf</tissue>
    </source>
</reference>
<name>A0AAV6HJR1_9ERIC</name>
<comment type="caution">
    <text evidence="1">The sequence shown here is derived from an EMBL/GenBank/DDBJ whole genome shotgun (WGS) entry which is preliminary data.</text>
</comment>
<gene>
    <name evidence="1" type="ORF">RHGRI_035485</name>
</gene>
<evidence type="ECO:0000313" key="2">
    <source>
        <dbReference type="Proteomes" id="UP000823749"/>
    </source>
</evidence>
<organism evidence="1 2">
    <name type="scientific">Rhododendron griersonianum</name>
    <dbReference type="NCBI Taxonomy" id="479676"/>
    <lineage>
        <taxon>Eukaryota</taxon>
        <taxon>Viridiplantae</taxon>
        <taxon>Streptophyta</taxon>
        <taxon>Embryophyta</taxon>
        <taxon>Tracheophyta</taxon>
        <taxon>Spermatophyta</taxon>
        <taxon>Magnoliopsida</taxon>
        <taxon>eudicotyledons</taxon>
        <taxon>Gunneridae</taxon>
        <taxon>Pentapetalae</taxon>
        <taxon>asterids</taxon>
        <taxon>Ericales</taxon>
        <taxon>Ericaceae</taxon>
        <taxon>Ericoideae</taxon>
        <taxon>Rhodoreae</taxon>
        <taxon>Rhododendron</taxon>
    </lineage>
</organism>
<sequence length="91" mass="10242">MSHCKENLAESLQWWPLACGHGAHFPGSAVYCEVDLLSSSANQSEKVMQKIDLSGSGIFNWCRWCRLHSADIEVLNTSHKTTTLLCRETFQ</sequence>
<protein>
    <submittedName>
        <fullName evidence="1">Uncharacterized protein</fullName>
    </submittedName>
</protein>
<keyword evidence="2" id="KW-1185">Reference proteome</keyword>
<accession>A0AAV6HJR1</accession>
<dbReference type="EMBL" id="JACTNZ010000013">
    <property type="protein sequence ID" value="KAG5514098.1"/>
    <property type="molecule type" value="Genomic_DNA"/>
</dbReference>
<dbReference type="Proteomes" id="UP000823749">
    <property type="component" value="Chromosome 13"/>
</dbReference>